<dbReference type="SUPFAM" id="SSF56519">
    <property type="entry name" value="Penicillin binding protein dimerisation domain"/>
    <property type="match status" value="1"/>
</dbReference>
<dbReference type="PANTHER" id="PTHR30627:SF24">
    <property type="entry name" value="PENICILLIN-BINDING PROTEIN 4B"/>
    <property type="match status" value="1"/>
</dbReference>
<evidence type="ECO:0000259" key="13">
    <source>
        <dbReference type="Pfam" id="PF03717"/>
    </source>
</evidence>
<evidence type="ECO:0000256" key="1">
    <source>
        <dbReference type="ARBA" id="ARBA00004370"/>
    </source>
</evidence>
<dbReference type="GO" id="GO:0008658">
    <property type="term" value="F:penicillin binding"/>
    <property type="evidence" value="ECO:0007669"/>
    <property type="project" value="InterPro"/>
</dbReference>
<dbReference type="Proteomes" id="UP000224130">
    <property type="component" value="Unassembled WGS sequence"/>
</dbReference>
<evidence type="ECO:0000313" key="15">
    <source>
        <dbReference type="EMBL" id="PFG44699.1"/>
    </source>
</evidence>
<dbReference type="AlphaFoldDB" id="A0A2A9F2Q0"/>
<evidence type="ECO:0000256" key="2">
    <source>
        <dbReference type="ARBA" id="ARBA00007171"/>
    </source>
</evidence>
<gene>
    <name evidence="15" type="ORF">ATJ88_3435</name>
</gene>
<evidence type="ECO:0000259" key="14">
    <source>
        <dbReference type="Pfam" id="PF05223"/>
    </source>
</evidence>
<evidence type="ECO:0000256" key="7">
    <source>
        <dbReference type="ARBA" id="ARBA00023136"/>
    </source>
</evidence>
<dbReference type="InterPro" id="IPR002137">
    <property type="entry name" value="Beta-lactam_class-D_AS"/>
</dbReference>
<comment type="catalytic activity">
    <reaction evidence="9">
        <text>a beta-lactam + H2O = a substituted beta-amino acid</text>
        <dbReference type="Rhea" id="RHEA:20401"/>
        <dbReference type="ChEBI" id="CHEBI:15377"/>
        <dbReference type="ChEBI" id="CHEBI:35627"/>
        <dbReference type="ChEBI" id="CHEBI:140347"/>
        <dbReference type="EC" id="3.5.2.6"/>
    </reaction>
</comment>
<keyword evidence="16" id="KW-1185">Reference proteome</keyword>
<accession>A0A2A9F2Q0</accession>
<evidence type="ECO:0000256" key="10">
    <source>
        <dbReference type="SAM" id="MobiDB-lite"/>
    </source>
</evidence>
<evidence type="ECO:0000256" key="4">
    <source>
        <dbReference type="ARBA" id="ARBA00012865"/>
    </source>
</evidence>
<sequence>MTVTTLLLPVVLAASACTGPDGPTAQDAADDLAAGLASGDLGGVVLVTDTGADPQTHLTEVTEPLRAAAERAGRAPTVAVSQVTVDEDAEPRTAEVSLAWSWPLTAQDAWEYSTTTSLEQVEPPDGSDAGPSWEVRWEPELVAPDLRAGERLDVDTVAPDRGDVLDVHDEPLVTERDVWRIGIDKTFGTADTWDAQARRLAMVVGLDLDDYAARVEAAGDKAFVEAITIRQKNPGVNFTAEDARSLDGVNVVADTLELAPTSTFAREVLGRSGPATAEIIEASDGAVATGDVVGLSGLQAAYDEALRGAPGLVVQRVPSEQDADAGEEPTELFRVEPVDGADIATSFDPELQERAEKVLADVEPASAIVAIRPSTGDVLAAASGPGSEGWSTATLGQYAPGSTFKVVDALALLRSGTTPQDTVQCPETLTVDGRTYENVPGYPSSATGKVPLATAFAHSCNTAFIGAMADVDPQDVASAAADLGLVPGPDTGVASFGGDVPTDLDGKTARAEAAIGQGTVLASPLGMATVAASVAAGERVEPRLVREVVGGAPDAAAAPSASPSGSPSASAEAEAEDTTPQGTPAGLTAKEAATLLDLMSGVVSEGSASALADVPGVVGAKTGTAQYGDGSRQHVWMLAVADDLAVAVFVEDGEYGSTTAGPLMGRFLAGS</sequence>
<comment type="subcellular location">
    <subcellularLocation>
        <location evidence="1">Membrane</location>
    </subcellularLocation>
</comment>
<keyword evidence="8 9" id="KW-0046">Antibiotic resistance</keyword>
<protein>
    <recommendedName>
        <fullName evidence="4 9">Beta-lactamase</fullName>
        <ecNumber evidence="4 9">3.5.2.6</ecNumber>
    </recommendedName>
</protein>
<dbReference type="InterPro" id="IPR036138">
    <property type="entry name" value="PBP_dimer_sf"/>
</dbReference>
<dbReference type="InterPro" id="IPR050515">
    <property type="entry name" value="Beta-lactam/transpept"/>
</dbReference>
<keyword evidence="6 9" id="KW-0378">Hydrolase</keyword>
<dbReference type="GO" id="GO:0071972">
    <property type="term" value="F:peptidoglycan L,D-transpeptidase activity"/>
    <property type="evidence" value="ECO:0007669"/>
    <property type="project" value="TreeGrafter"/>
</dbReference>
<dbReference type="Pfam" id="PF03717">
    <property type="entry name" value="PBP_dimer"/>
    <property type="match status" value="1"/>
</dbReference>
<comment type="similarity">
    <text evidence="2">Belongs to the transpeptidase family.</text>
</comment>
<keyword evidence="5 11" id="KW-0732">Signal</keyword>
<dbReference type="GO" id="GO:0051301">
    <property type="term" value="P:cell division"/>
    <property type="evidence" value="ECO:0007669"/>
    <property type="project" value="UniProtKB-KW"/>
</dbReference>
<evidence type="ECO:0000256" key="5">
    <source>
        <dbReference type="ARBA" id="ARBA00022729"/>
    </source>
</evidence>
<dbReference type="Gene3D" id="3.40.710.10">
    <property type="entry name" value="DD-peptidase/beta-lactamase superfamily"/>
    <property type="match status" value="1"/>
</dbReference>
<evidence type="ECO:0000313" key="16">
    <source>
        <dbReference type="Proteomes" id="UP000224130"/>
    </source>
</evidence>
<reference evidence="15 16" key="1">
    <citation type="submission" date="2017-10" db="EMBL/GenBank/DDBJ databases">
        <title>Sequencing the genomes of 1000 actinobacteria strains.</title>
        <authorList>
            <person name="Klenk H.-P."/>
        </authorList>
    </citation>
    <scope>NUCLEOTIDE SEQUENCE [LARGE SCALE GENOMIC DNA]</scope>
    <source>
        <strain evidence="15 16">DSM 21863</strain>
    </source>
</reference>
<feature type="signal peptide" evidence="11">
    <location>
        <begin position="1"/>
        <end position="16"/>
    </location>
</feature>
<dbReference type="Pfam" id="PF05223">
    <property type="entry name" value="MecA_N"/>
    <property type="match status" value="1"/>
</dbReference>
<organism evidence="15 16">
    <name type="scientific">Isoptericola jiangsuensis</name>
    <dbReference type="NCBI Taxonomy" id="548579"/>
    <lineage>
        <taxon>Bacteria</taxon>
        <taxon>Bacillati</taxon>
        <taxon>Actinomycetota</taxon>
        <taxon>Actinomycetes</taxon>
        <taxon>Micrococcales</taxon>
        <taxon>Promicromonosporaceae</taxon>
        <taxon>Isoptericola</taxon>
    </lineage>
</organism>
<keyword evidence="15" id="KW-0131">Cell cycle</keyword>
<dbReference type="EC" id="3.5.2.6" evidence="4 9"/>
<comment type="similarity">
    <text evidence="3 9">Belongs to the class-D beta-lactamase family.</text>
</comment>
<feature type="compositionally biased region" description="Low complexity" evidence="10">
    <location>
        <begin position="553"/>
        <end position="572"/>
    </location>
</feature>
<name>A0A2A9F2Q0_9MICO</name>
<dbReference type="GO" id="GO:0005886">
    <property type="term" value="C:plasma membrane"/>
    <property type="evidence" value="ECO:0007669"/>
    <property type="project" value="TreeGrafter"/>
</dbReference>
<dbReference type="GO" id="GO:0017001">
    <property type="term" value="P:antibiotic catabolic process"/>
    <property type="evidence" value="ECO:0007669"/>
    <property type="project" value="InterPro"/>
</dbReference>
<evidence type="ECO:0000256" key="8">
    <source>
        <dbReference type="ARBA" id="ARBA00023251"/>
    </source>
</evidence>
<dbReference type="PROSITE" id="PS00337">
    <property type="entry name" value="BETA_LACTAMASE_D"/>
    <property type="match status" value="1"/>
</dbReference>
<dbReference type="InterPro" id="IPR001460">
    <property type="entry name" value="PCN-bd_Tpept"/>
</dbReference>
<evidence type="ECO:0000259" key="12">
    <source>
        <dbReference type="Pfam" id="PF00905"/>
    </source>
</evidence>
<comment type="caution">
    <text evidence="15">The sequence shown here is derived from an EMBL/GenBank/DDBJ whole genome shotgun (WGS) entry which is preliminary data.</text>
</comment>
<dbReference type="EMBL" id="PDJJ01000001">
    <property type="protein sequence ID" value="PFG44699.1"/>
    <property type="molecule type" value="Genomic_DNA"/>
</dbReference>
<dbReference type="SUPFAM" id="SSF56601">
    <property type="entry name" value="beta-lactamase/transpeptidase-like"/>
    <property type="match status" value="1"/>
</dbReference>
<dbReference type="InterPro" id="IPR012338">
    <property type="entry name" value="Beta-lactam/transpept-like"/>
</dbReference>
<proteinExistence type="inferred from homology"/>
<evidence type="ECO:0000256" key="6">
    <source>
        <dbReference type="ARBA" id="ARBA00022801"/>
    </source>
</evidence>
<evidence type="ECO:0000256" key="11">
    <source>
        <dbReference type="SAM" id="SignalP"/>
    </source>
</evidence>
<feature type="domain" description="Penicillin-binding protein dimerisation" evidence="13">
    <location>
        <begin position="157"/>
        <end position="317"/>
    </location>
</feature>
<evidence type="ECO:0000256" key="9">
    <source>
        <dbReference type="RuleBase" id="RU361140"/>
    </source>
</evidence>
<dbReference type="Gene3D" id="3.90.1310.10">
    <property type="entry name" value="Penicillin-binding protein 2a (Domain 2)"/>
    <property type="match status" value="1"/>
</dbReference>
<keyword evidence="15" id="KW-0132">Cell division</keyword>
<dbReference type="InterPro" id="IPR007887">
    <property type="entry name" value="MecA_N"/>
</dbReference>
<dbReference type="GO" id="GO:0008800">
    <property type="term" value="F:beta-lactamase activity"/>
    <property type="evidence" value="ECO:0007669"/>
    <property type="project" value="UniProtKB-UniRule"/>
</dbReference>
<feature type="chain" id="PRO_5039157497" description="Beta-lactamase" evidence="11">
    <location>
        <begin position="17"/>
        <end position="671"/>
    </location>
</feature>
<feature type="region of interest" description="Disordered" evidence="10">
    <location>
        <begin position="114"/>
        <end position="133"/>
    </location>
</feature>
<keyword evidence="7" id="KW-0472">Membrane</keyword>
<dbReference type="Pfam" id="PF00905">
    <property type="entry name" value="Transpeptidase"/>
    <property type="match status" value="1"/>
</dbReference>
<dbReference type="InterPro" id="IPR005311">
    <property type="entry name" value="PBP_dimer"/>
</dbReference>
<feature type="domain" description="Penicillin-binding protein transpeptidase" evidence="12">
    <location>
        <begin position="367"/>
        <end position="667"/>
    </location>
</feature>
<dbReference type="GO" id="GO:0046677">
    <property type="term" value="P:response to antibiotic"/>
    <property type="evidence" value="ECO:0007669"/>
    <property type="project" value="UniProtKB-UniRule"/>
</dbReference>
<feature type="domain" description="NTF2-like N-terminal transpeptidase" evidence="14">
    <location>
        <begin position="25"/>
        <end position="149"/>
    </location>
</feature>
<dbReference type="GO" id="GO:0071555">
    <property type="term" value="P:cell wall organization"/>
    <property type="evidence" value="ECO:0007669"/>
    <property type="project" value="TreeGrafter"/>
</dbReference>
<dbReference type="PANTHER" id="PTHR30627">
    <property type="entry name" value="PEPTIDOGLYCAN D,D-TRANSPEPTIDASE"/>
    <property type="match status" value="1"/>
</dbReference>
<feature type="region of interest" description="Disordered" evidence="10">
    <location>
        <begin position="553"/>
        <end position="585"/>
    </location>
</feature>
<evidence type="ECO:0000256" key="3">
    <source>
        <dbReference type="ARBA" id="ARBA00007898"/>
    </source>
</evidence>